<dbReference type="InterPro" id="IPR036034">
    <property type="entry name" value="PDZ_sf"/>
</dbReference>
<evidence type="ECO:0000259" key="19">
    <source>
        <dbReference type="PROSITE" id="PS50106"/>
    </source>
</evidence>
<dbReference type="SMART" id="SM00218">
    <property type="entry name" value="ZU5"/>
    <property type="match status" value="1"/>
</dbReference>
<feature type="compositionally biased region" description="Polar residues" evidence="16">
    <location>
        <begin position="1369"/>
        <end position="1393"/>
    </location>
</feature>
<keyword evidence="5" id="KW-0796">Tight junction</keyword>
<feature type="domain" description="PDZ" evidence="19">
    <location>
        <begin position="424"/>
        <end position="505"/>
    </location>
</feature>
<dbReference type="CDD" id="cd06728">
    <property type="entry name" value="PDZ2_ZO1-like_ds"/>
    <property type="match status" value="1"/>
</dbReference>
<dbReference type="SMART" id="SM00072">
    <property type="entry name" value="GuKc"/>
    <property type="match status" value="1"/>
</dbReference>
<evidence type="ECO:0000256" key="12">
    <source>
        <dbReference type="ARBA" id="ARBA00023136"/>
    </source>
</evidence>
<dbReference type="Pfam" id="PF00791">
    <property type="entry name" value="ZU5"/>
    <property type="match status" value="1"/>
</dbReference>
<dbReference type="InterPro" id="IPR035597">
    <property type="entry name" value="ZO-1_SH3"/>
</dbReference>
<feature type="compositionally biased region" description="Polar residues" evidence="16">
    <location>
        <begin position="1271"/>
        <end position="1287"/>
    </location>
</feature>
<organism evidence="21 22">
    <name type="scientific">Cynoglossus semilaevis</name>
    <name type="common">Tongue sole</name>
    <dbReference type="NCBI Taxonomy" id="244447"/>
    <lineage>
        <taxon>Eukaryota</taxon>
        <taxon>Metazoa</taxon>
        <taxon>Chordata</taxon>
        <taxon>Craniata</taxon>
        <taxon>Vertebrata</taxon>
        <taxon>Euteleostomi</taxon>
        <taxon>Actinopterygii</taxon>
        <taxon>Neopterygii</taxon>
        <taxon>Teleostei</taxon>
        <taxon>Neoteleostei</taxon>
        <taxon>Acanthomorphata</taxon>
        <taxon>Carangaria</taxon>
        <taxon>Pleuronectiformes</taxon>
        <taxon>Pleuronectoidei</taxon>
        <taxon>Cynoglossidae</taxon>
        <taxon>Cynoglossinae</taxon>
        <taxon>Cynoglossus</taxon>
    </lineage>
</organism>
<evidence type="ECO:0000256" key="10">
    <source>
        <dbReference type="ARBA" id="ARBA00022868"/>
    </source>
</evidence>
<evidence type="ECO:0000256" key="4">
    <source>
        <dbReference type="ARBA" id="ARBA00007014"/>
    </source>
</evidence>
<dbReference type="GO" id="GO:0150105">
    <property type="term" value="P:protein localization to cell-cell junction"/>
    <property type="evidence" value="ECO:0007669"/>
    <property type="project" value="TreeGrafter"/>
</dbReference>
<feature type="domain" description="PDZ" evidence="19">
    <location>
        <begin position="17"/>
        <end position="104"/>
    </location>
</feature>
<comment type="subcellular location">
    <subcellularLocation>
        <location evidence="3">Cell junction</location>
        <location evidence="3">Gap junction</location>
    </subcellularLocation>
    <subcellularLocation>
        <location evidence="2">Cell junction</location>
        <location evidence="2">Tight junction</location>
    </subcellularLocation>
    <subcellularLocation>
        <location evidence="1">Cell membrane</location>
        <topology evidence="1">Peripheral membrane protein</topology>
        <orientation evidence="1">Cytoplasmic side</orientation>
    </subcellularLocation>
</comment>
<keyword evidence="11" id="KW-0965">Cell junction</keyword>
<feature type="compositionally biased region" description="Polar residues" evidence="16">
    <location>
        <begin position="938"/>
        <end position="954"/>
    </location>
</feature>
<feature type="domain" description="PDZ" evidence="19">
    <location>
        <begin position="194"/>
        <end position="272"/>
    </location>
</feature>
<sequence length="1604" mass="178368">LSANAAMEETVIWEQHTVTLHRAPGFGFGIAISGGRDNPHFQSGETSIVISDVLKGGPAEGLLQENDRVVMVNAVSMDNVEHAYAVQQLRKSGKNAKITIRRKRKVQIPVSRQGDRETMSEHEEDSEEADAYDPQSGRENAYGAPAGGTGTGRRHDHERSSSGRRDHSASRERSVSPRSDRRSQTSSAPLRPSKVTLVKSRKTEEYGLRLASHIFVKDISPESLAARDGNIHEGDVVLKINGTVTENLSLIDAKKLIERSKGKLKMVVQRDERATLLNVPDMDDSIPSANNSDRDDISEIHSLTSDHSNRSPGRGRSRSPDRPDTADHLRHSPRQISNGSHRSRDEERSSKPGAMSTPVKSSDDGVLSQASDQASSRDDKSLPPLPEPKPVYAQPGQPDVDLPVSPSDAPVPSAAHDDSILRPSMKLVKFKKGESVGLRLAGGNDVGIFVAGVLEDSPAAKEGLEEGDQILRVNNVDFANIIREEAVLFLLDLPKGDEVTILAQKKKDVYRRIVESDVGDSFYIRTHFEYEKESPYGLSFNKGEVFRVVDTLYNGKLGSWLAIRIGKNHHEVERGIIPNKNRAEQLSSVQYTLPKTPGGDRADFWRFRGLRSSKRNLRKSREDLSAQPVQTKFPAYERVVLREAGFLRPVVIFGPIADVAREKLARQEPDIFELAKSEPRDAGTDQKNSGIIRLHTIKQIIDRDKHAVLDITPNAVDRLNYAQWYPIVVFLNPDHKQGVKSMRTRLCPESRKSARKLYDRALKLRKSNHHLFTTTINLNSMNDGWFGALKETIQQQQNQLVWVSEGKADGAGEDDLDIHDDRLSYLSAPGSEYSMYSTDSRHTSDYEDTDTEGGAYTDQELDETLNDDVGPPIEPAITRSSEPVRDDSPVIQDPPGYSGYPHTVQPHPLNRIDPAGFKVPVPQQVMLQKDPFSKDTMGRNSQGMKPVTYNTQQGYHPDQQPYRNYDHPPSRYDVSSSGVSSAGGYVEPKYRNYDSNLPFENSVPHYDQQQWNPYSQSLSTANSQSFDHQLPYDDGPDPEYTPPLRYDEPPPQQGYDGRPRFGKPTGPGPVRYDDPPPPAPGRDKHYDQDSFLTTYPAAARSPEPTSQRPSYNQGPPPQQKGYKPQQYDPIPVNSDTSATPPPKAENSSPSLLDAPKSAPVRDEKPEDDPAMKPQSVLTRVKMFENKRSVSMDRARDAGESSANKVSLLSGGVIPKANSLSNLDQDKAYRATEPQKPQTKGADDIVRSNHYDPDEDEDYYRKQLSYFDRLQTGPNKPQAQITHNFSRTESGEIPSLLEKKHEPVPQVTPPLPPATLPKPSTEGKSDSDFFSCYRHFIQQYHYNTRQPPAREDTVQTNFLPHKSYPEKSPVNGTSEQPTKPLTSTGAPPASTYNRFMTKPFTTSAKPFSRMFDSPKFNHNLLPNDKPDTAPKIPPQTQNLDHDSGVDTFTRTMDHRSKYQNNNITAVPKAIPVSPSALDDDEDEDEGHTVVATARGIFNSNGGVLSSIETGVSIIIPQGAIPEGVEQEIYFKVCRDNSLLPPLDKEKGETLLSPLVMCGPHGLKFLKPVELRLPHCDPKSWQNKSLPGDPNYLVGANCVSVLIDHF</sequence>
<dbReference type="GO" id="GO:0005923">
    <property type="term" value="C:bicellular tight junction"/>
    <property type="evidence" value="ECO:0007669"/>
    <property type="project" value="UniProtKB-SubCell"/>
</dbReference>
<keyword evidence="22" id="KW-1185">Reference proteome</keyword>
<keyword evidence="10" id="KW-0303">Gap junction</keyword>
<dbReference type="PROSITE" id="PS51145">
    <property type="entry name" value="ZU5"/>
    <property type="match status" value="1"/>
</dbReference>
<feature type="compositionally biased region" description="Polar residues" evidence="16">
    <location>
        <begin position="1103"/>
        <end position="1112"/>
    </location>
</feature>
<feature type="domain" description="ZU5" evidence="20">
    <location>
        <begin position="1490"/>
        <end position="1604"/>
    </location>
</feature>
<evidence type="ECO:0000313" key="21">
    <source>
        <dbReference type="Ensembl" id="ENSCSEP00000003194.1"/>
    </source>
</evidence>
<evidence type="ECO:0000256" key="11">
    <source>
        <dbReference type="ARBA" id="ARBA00022949"/>
    </source>
</evidence>
<feature type="compositionally biased region" description="Basic and acidic residues" evidence="16">
    <location>
        <begin position="1181"/>
        <end position="1198"/>
    </location>
</feature>
<dbReference type="PROSITE" id="PS50106">
    <property type="entry name" value="PDZ"/>
    <property type="match status" value="3"/>
</dbReference>
<dbReference type="CDD" id="cd06729">
    <property type="entry name" value="PDZ3_ZO1-like_domain"/>
    <property type="match status" value="1"/>
</dbReference>
<feature type="region of interest" description="Disordered" evidence="16">
    <location>
        <begin position="1410"/>
        <end position="1443"/>
    </location>
</feature>
<dbReference type="FunFam" id="2.60.220.30:FF:000004">
    <property type="entry name" value="tight junction protein ZO-1 isoform X1"/>
    <property type="match status" value="1"/>
</dbReference>
<dbReference type="SUPFAM" id="SSF52540">
    <property type="entry name" value="P-loop containing nucleoside triphosphate hydrolases"/>
    <property type="match status" value="1"/>
</dbReference>
<keyword evidence="8" id="KW-0597">Phosphoprotein</keyword>
<feature type="compositionally biased region" description="Low complexity" evidence="16">
    <location>
        <begin position="398"/>
        <end position="414"/>
    </location>
</feature>
<dbReference type="PANTHER" id="PTHR13865:SF31">
    <property type="entry name" value="TIGHT JUNCTION PROTEIN ZO-1 ISOFORM X1"/>
    <property type="match status" value="1"/>
</dbReference>
<feature type="compositionally biased region" description="Polar residues" evidence="16">
    <location>
        <begin position="1016"/>
        <end position="1027"/>
    </location>
</feature>
<feature type="compositionally biased region" description="Acidic residues" evidence="16">
    <location>
        <begin position="122"/>
        <end position="131"/>
    </location>
</feature>
<dbReference type="SUPFAM" id="SSF50156">
    <property type="entry name" value="PDZ domain-like"/>
    <property type="match status" value="3"/>
</dbReference>
<evidence type="ECO:0000313" key="22">
    <source>
        <dbReference type="Proteomes" id="UP000265120"/>
    </source>
</evidence>
<dbReference type="PROSITE" id="PS50052">
    <property type="entry name" value="GUANYLATE_KINASE_2"/>
    <property type="match status" value="1"/>
</dbReference>
<dbReference type="InterPro" id="IPR005418">
    <property type="entry name" value="ZO-1"/>
</dbReference>
<feature type="domain" description="Guanylate kinase-like" evidence="18">
    <location>
        <begin position="693"/>
        <end position="794"/>
    </location>
</feature>
<dbReference type="Gene3D" id="2.60.220.30">
    <property type="match status" value="1"/>
</dbReference>
<evidence type="ECO:0000259" key="20">
    <source>
        <dbReference type="PROSITE" id="PS51145"/>
    </source>
</evidence>
<dbReference type="InterPro" id="IPR000906">
    <property type="entry name" value="ZU5_dom"/>
</dbReference>
<dbReference type="FunFam" id="2.30.42.10:FF:000009">
    <property type="entry name" value="Putative tight junction protein ZO-1"/>
    <property type="match status" value="1"/>
</dbReference>
<dbReference type="Gene3D" id="2.30.42.10">
    <property type="match status" value="3"/>
</dbReference>
<evidence type="ECO:0000256" key="3">
    <source>
        <dbReference type="ARBA" id="ARBA00004610"/>
    </source>
</evidence>
<feature type="compositionally biased region" description="Basic and acidic residues" evidence="16">
    <location>
        <begin position="1159"/>
        <end position="1170"/>
    </location>
</feature>
<dbReference type="Gene3D" id="3.40.50.300">
    <property type="entry name" value="P-loop containing nucleotide triphosphate hydrolases"/>
    <property type="match status" value="1"/>
</dbReference>
<keyword evidence="9" id="KW-0677">Repeat</keyword>
<dbReference type="GO" id="GO:0045216">
    <property type="term" value="P:cell-cell junction organization"/>
    <property type="evidence" value="ECO:0007669"/>
    <property type="project" value="TreeGrafter"/>
</dbReference>
<evidence type="ECO:0000256" key="16">
    <source>
        <dbReference type="SAM" id="MobiDB-lite"/>
    </source>
</evidence>
<feature type="region of interest" description="Disordered" evidence="16">
    <location>
        <begin position="831"/>
        <end position="902"/>
    </location>
</feature>
<dbReference type="CDD" id="cd12026">
    <property type="entry name" value="SH3_ZO-1"/>
    <property type="match status" value="1"/>
</dbReference>
<evidence type="ECO:0000256" key="1">
    <source>
        <dbReference type="ARBA" id="ARBA00004413"/>
    </source>
</evidence>
<evidence type="ECO:0000256" key="15">
    <source>
        <dbReference type="PROSITE-ProRule" id="PRU00192"/>
    </source>
</evidence>
<dbReference type="GO" id="GO:0005886">
    <property type="term" value="C:plasma membrane"/>
    <property type="evidence" value="ECO:0007669"/>
    <property type="project" value="UniProtKB-SubCell"/>
</dbReference>
<feature type="compositionally biased region" description="Basic and acidic residues" evidence="16">
    <location>
        <begin position="1240"/>
        <end position="1251"/>
    </location>
</feature>
<dbReference type="Pfam" id="PF00595">
    <property type="entry name" value="PDZ"/>
    <property type="match status" value="3"/>
</dbReference>
<dbReference type="CDD" id="cd06727">
    <property type="entry name" value="PDZ1_ZO1-like"/>
    <property type="match status" value="1"/>
</dbReference>
<feature type="region of interest" description="Disordered" evidence="16">
    <location>
        <begin position="1269"/>
        <end position="1322"/>
    </location>
</feature>
<dbReference type="GO" id="GO:0098609">
    <property type="term" value="P:cell-cell adhesion"/>
    <property type="evidence" value="ECO:0007669"/>
    <property type="project" value="TreeGrafter"/>
</dbReference>
<evidence type="ECO:0000256" key="14">
    <source>
        <dbReference type="ARBA" id="ARBA00081594"/>
    </source>
</evidence>
<dbReference type="PROSITE" id="PS50002">
    <property type="entry name" value="SH3"/>
    <property type="match status" value="1"/>
</dbReference>
<dbReference type="InterPro" id="IPR036028">
    <property type="entry name" value="SH3-like_dom_sf"/>
</dbReference>
<dbReference type="GeneTree" id="ENSGT00940000155164"/>
<feature type="region of interest" description="Disordered" evidence="16">
    <location>
        <begin position="932"/>
        <end position="984"/>
    </location>
</feature>
<feature type="compositionally biased region" description="Basic and acidic residues" evidence="16">
    <location>
        <begin position="318"/>
        <end position="330"/>
    </location>
</feature>
<dbReference type="Ensembl" id="ENSCSET00000003239.1">
    <property type="protein sequence ID" value="ENSCSEP00000003194.1"/>
    <property type="gene ID" value="ENSCSEG00000002031.1"/>
</dbReference>
<reference evidence="21 22" key="1">
    <citation type="journal article" date="2014" name="Nat. Genet.">
        <title>Whole-genome sequence of a flatfish provides insights into ZW sex chromosome evolution and adaptation to a benthic lifestyle.</title>
        <authorList>
            <person name="Chen S."/>
            <person name="Zhang G."/>
            <person name="Shao C."/>
            <person name="Huang Q."/>
            <person name="Liu G."/>
            <person name="Zhang P."/>
            <person name="Song W."/>
            <person name="An N."/>
            <person name="Chalopin D."/>
            <person name="Volff J.N."/>
            <person name="Hong Y."/>
            <person name="Li Q."/>
            <person name="Sha Z."/>
            <person name="Zhou H."/>
            <person name="Xie M."/>
            <person name="Yu Q."/>
            <person name="Liu Y."/>
            <person name="Xiang H."/>
            <person name="Wang N."/>
            <person name="Wu K."/>
            <person name="Yang C."/>
            <person name="Zhou Q."/>
            <person name="Liao X."/>
            <person name="Yang L."/>
            <person name="Hu Q."/>
            <person name="Zhang J."/>
            <person name="Meng L."/>
            <person name="Jin L."/>
            <person name="Tian Y."/>
            <person name="Lian J."/>
            <person name="Yang J."/>
            <person name="Miao G."/>
            <person name="Liu S."/>
            <person name="Liang Z."/>
            <person name="Yan F."/>
            <person name="Li Y."/>
            <person name="Sun B."/>
            <person name="Zhang H."/>
            <person name="Zhang J."/>
            <person name="Zhu Y."/>
            <person name="Du M."/>
            <person name="Zhao Y."/>
            <person name="Schartl M."/>
            <person name="Tang Q."/>
            <person name="Wang J."/>
        </authorList>
    </citation>
    <scope>NUCLEOTIDE SEQUENCE</scope>
</reference>
<proteinExistence type="inferred from homology"/>
<evidence type="ECO:0000256" key="6">
    <source>
        <dbReference type="ARBA" id="ARBA00022443"/>
    </source>
</evidence>
<dbReference type="FunFam" id="2.30.42.10:FF:000013">
    <property type="entry name" value="Putative tight junction protein ZO-1"/>
    <property type="match status" value="1"/>
</dbReference>
<dbReference type="FunFam" id="2.30.42.10:FF:000170">
    <property type="entry name" value="tight junction protein ZO-1 isoform X2"/>
    <property type="match status" value="1"/>
</dbReference>
<feature type="compositionally biased region" description="Pro residues" evidence="16">
    <location>
        <begin position="1305"/>
        <end position="1315"/>
    </location>
</feature>
<dbReference type="GO" id="GO:0090557">
    <property type="term" value="P:establishment of endothelial intestinal barrier"/>
    <property type="evidence" value="ECO:0007669"/>
    <property type="project" value="TreeGrafter"/>
</dbReference>
<feature type="region of interest" description="Disordered" evidence="16">
    <location>
        <begin position="1016"/>
        <end position="1256"/>
    </location>
</feature>
<dbReference type="Gene3D" id="2.30.30.40">
    <property type="entry name" value="SH3 Domains"/>
    <property type="match status" value="1"/>
</dbReference>
<dbReference type="PANTHER" id="PTHR13865">
    <property type="entry name" value="TIGHT JUNCTION PROTEIN"/>
    <property type="match status" value="1"/>
</dbReference>
<dbReference type="InterPro" id="IPR001452">
    <property type="entry name" value="SH3_domain"/>
</dbReference>
<evidence type="ECO:0000256" key="9">
    <source>
        <dbReference type="ARBA" id="ARBA00022737"/>
    </source>
</evidence>
<dbReference type="GO" id="GO:0050839">
    <property type="term" value="F:cell adhesion molecule binding"/>
    <property type="evidence" value="ECO:0007669"/>
    <property type="project" value="TreeGrafter"/>
</dbReference>
<dbReference type="Pfam" id="PF00625">
    <property type="entry name" value="Guanylate_kin"/>
    <property type="match status" value="1"/>
</dbReference>
<evidence type="ECO:0000256" key="2">
    <source>
        <dbReference type="ARBA" id="ARBA00004435"/>
    </source>
</evidence>
<reference evidence="21" key="3">
    <citation type="submission" date="2025-09" db="UniProtKB">
        <authorList>
            <consortium name="Ensembl"/>
        </authorList>
    </citation>
    <scope>IDENTIFICATION</scope>
</reference>
<evidence type="ECO:0000256" key="5">
    <source>
        <dbReference type="ARBA" id="ARBA00022427"/>
    </source>
</evidence>
<feature type="region of interest" description="Disordered" evidence="16">
    <location>
        <begin position="1358"/>
        <end position="1393"/>
    </location>
</feature>
<dbReference type="InterPro" id="IPR001478">
    <property type="entry name" value="PDZ"/>
</dbReference>
<keyword evidence="6 15" id="KW-0728">SH3 domain</keyword>
<dbReference type="FunFam" id="3.40.50.300:FF:000110">
    <property type="entry name" value="tight junction protein ZO-1 isoform X1"/>
    <property type="match status" value="1"/>
</dbReference>
<dbReference type="InterPro" id="IPR027417">
    <property type="entry name" value="P-loop_NTPase"/>
</dbReference>
<accession>A0A3P8UMV2</accession>
<dbReference type="GO" id="GO:0005921">
    <property type="term" value="C:gap junction"/>
    <property type="evidence" value="ECO:0007669"/>
    <property type="project" value="UniProtKB-SubCell"/>
</dbReference>
<keyword evidence="12" id="KW-0472">Membrane</keyword>
<feature type="compositionally biased region" description="Basic residues" evidence="16">
    <location>
        <begin position="97"/>
        <end position="106"/>
    </location>
</feature>
<evidence type="ECO:0000259" key="18">
    <source>
        <dbReference type="PROSITE" id="PS50052"/>
    </source>
</evidence>
<feature type="region of interest" description="Disordered" evidence="16">
    <location>
        <begin position="97"/>
        <end position="198"/>
    </location>
</feature>
<dbReference type="InterPro" id="IPR008145">
    <property type="entry name" value="GK/Ca_channel_bsu"/>
</dbReference>
<dbReference type="Proteomes" id="UP000265120">
    <property type="component" value="Chromosome 5"/>
</dbReference>
<dbReference type="PRINTS" id="PR01598">
    <property type="entry name" value="ZONOCCLUDNS1"/>
</dbReference>
<feature type="compositionally biased region" description="Low complexity" evidence="16">
    <location>
        <begin position="974"/>
        <end position="984"/>
    </location>
</feature>
<dbReference type="InterPro" id="IPR008144">
    <property type="entry name" value="Guanylate_kin-like_dom"/>
</dbReference>
<protein>
    <recommendedName>
        <fullName evidence="14">Zona occludens protein 1</fullName>
    </recommendedName>
    <alternativeName>
        <fullName evidence="13">Zonula occludens protein 1</fullName>
    </alternativeName>
</protein>
<evidence type="ECO:0000256" key="7">
    <source>
        <dbReference type="ARBA" id="ARBA00022475"/>
    </source>
</evidence>
<dbReference type="InterPro" id="IPR005417">
    <property type="entry name" value="ZO"/>
</dbReference>
<reference evidence="21" key="2">
    <citation type="submission" date="2025-08" db="UniProtKB">
        <authorList>
            <consortium name="Ensembl"/>
        </authorList>
    </citation>
    <scope>IDENTIFICATION</scope>
</reference>
<name>A0A3P8UMV2_CYNSE</name>
<evidence type="ECO:0000259" key="17">
    <source>
        <dbReference type="PROSITE" id="PS50002"/>
    </source>
</evidence>
<feature type="compositionally biased region" description="Basic and acidic residues" evidence="16">
    <location>
        <begin position="153"/>
        <end position="183"/>
    </location>
</feature>
<dbReference type="PRINTS" id="PR01597">
    <property type="entry name" value="ZONOCCLUDNS"/>
</dbReference>
<comment type="similarity">
    <text evidence="4">Belongs to the MAGUK family.</text>
</comment>
<feature type="domain" description="SH3" evidence="17">
    <location>
        <begin position="519"/>
        <end position="587"/>
    </location>
</feature>
<keyword evidence="7" id="KW-1003">Cell membrane</keyword>
<dbReference type="SUPFAM" id="SSF50044">
    <property type="entry name" value="SH3-domain"/>
    <property type="match status" value="1"/>
</dbReference>
<evidence type="ECO:0000256" key="13">
    <source>
        <dbReference type="ARBA" id="ARBA00077377"/>
    </source>
</evidence>
<dbReference type="Pfam" id="PF07653">
    <property type="entry name" value="SH3_2"/>
    <property type="match status" value="1"/>
</dbReference>
<dbReference type="SMART" id="SM00228">
    <property type="entry name" value="PDZ"/>
    <property type="match status" value="3"/>
</dbReference>
<dbReference type="GO" id="GO:1905605">
    <property type="term" value="P:positive regulation of blood-brain barrier permeability"/>
    <property type="evidence" value="ECO:0007669"/>
    <property type="project" value="TreeGrafter"/>
</dbReference>
<feature type="region of interest" description="Disordered" evidence="16">
    <location>
        <begin position="302"/>
        <end position="417"/>
    </location>
</feature>
<evidence type="ECO:0000256" key="8">
    <source>
        <dbReference type="ARBA" id="ARBA00022553"/>
    </source>
</evidence>